<dbReference type="GO" id="GO:0000166">
    <property type="term" value="F:nucleotide binding"/>
    <property type="evidence" value="ECO:0007669"/>
    <property type="project" value="InterPro"/>
</dbReference>
<dbReference type="GO" id="GO:0016491">
    <property type="term" value="F:oxidoreductase activity"/>
    <property type="evidence" value="ECO:0007669"/>
    <property type="project" value="UniProtKB-KW"/>
</dbReference>
<keyword evidence="5" id="KW-1185">Reference proteome</keyword>
<evidence type="ECO:0000313" key="5">
    <source>
        <dbReference type="Proteomes" id="UP000248790"/>
    </source>
</evidence>
<dbReference type="InterPro" id="IPR055170">
    <property type="entry name" value="GFO_IDH_MocA-like_dom"/>
</dbReference>
<dbReference type="Gene3D" id="3.30.360.10">
    <property type="entry name" value="Dihydrodipicolinate Reductase, domain 2"/>
    <property type="match status" value="1"/>
</dbReference>
<dbReference type="PROSITE" id="PS51318">
    <property type="entry name" value="TAT"/>
    <property type="match status" value="1"/>
</dbReference>
<accession>A0A327WUT5</accession>
<feature type="domain" description="GFO/IDH/MocA-like oxidoreductase" evidence="3">
    <location>
        <begin position="199"/>
        <end position="324"/>
    </location>
</feature>
<dbReference type="InterPro" id="IPR006311">
    <property type="entry name" value="TAT_signal"/>
</dbReference>
<dbReference type="Pfam" id="PF22725">
    <property type="entry name" value="GFO_IDH_MocA_C3"/>
    <property type="match status" value="1"/>
</dbReference>
<dbReference type="AlphaFoldDB" id="A0A327WUT5"/>
<sequence>MHTGLSLIDSLNMNKSQANRRRFLKDSVAGAAGLAALTALPSGILAAPAILPSVHTGSRSGRPAGAARIRFSAIGLNHGHIYGQVEAVIRGGGQLVSFYAKEPDLAAAFAKRYPDAKLARSEQEILDDNSIQLVVSAGIPDERAPLGIRVMRAGKDYMADKPGITSLDQLADVRKVQKETKRIYSIMYSERFENKATVKAGELVRAGAIGKVIQTIGLGPHRMNASTRPEWFFDKKRFGGIICDIGSHQFDQFLFFTNSTQAEVVASQAGNTSHPQYPKFEDFGDVMVRGNGGTGYIRVDWFTPDGLKSWGDGRLTILGTEGFMELRKNVDISGREGGNHLFLVDNKETKTIDCSKVVTPYGTQLVDDILNRTETAMTQAHCFLATELALKAQKQAQDVKLKT</sequence>
<reference evidence="4 5" key="1">
    <citation type="submission" date="2018-06" db="EMBL/GenBank/DDBJ databases">
        <title>Genomic Encyclopedia of Archaeal and Bacterial Type Strains, Phase II (KMG-II): from individual species to whole genera.</title>
        <authorList>
            <person name="Goeker M."/>
        </authorList>
    </citation>
    <scope>NUCLEOTIDE SEQUENCE [LARGE SCALE GENOMIC DNA]</scope>
    <source>
        <strain evidence="4 5">DSM 21851</strain>
    </source>
</reference>
<keyword evidence="1" id="KW-0560">Oxidoreductase</keyword>
<protein>
    <submittedName>
        <fullName evidence="4">Putative dehydrogenase</fullName>
    </submittedName>
</protein>
<proteinExistence type="predicted"/>
<dbReference type="InterPro" id="IPR036291">
    <property type="entry name" value="NAD(P)-bd_dom_sf"/>
</dbReference>
<evidence type="ECO:0000313" key="4">
    <source>
        <dbReference type="EMBL" id="RAJ92666.1"/>
    </source>
</evidence>
<evidence type="ECO:0000259" key="2">
    <source>
        <dbReference type="Pfam" id="PF01408"/>
    </source>
</evidence>
<dbReference type="EMBL" id="QLMC01000007">
    <property type="protein sequence ID" value="RAJ92666.1"/>
    <property type="molecule type" value="Genomic_DNA"/>
</dbReference>
<dbReference type="Pfam" id="PF01408">
    <property type="entry name" value="GFO_IDH_MocA"/>
    <property type="match status" value="1"/>
</dbReference>
<comment type="caution">
    <text evidence="4">The sequence shown here is derived from an EMBL/GenBank/DDBJ whole genome shotgun (WGS) entry which is preliminary data.</text>
</comment>
<organism evidence="4 5">
    <name type="scientific">Larkinella arboricola</name>
    <dbReference type="NCBI Taxonomy" id="643671"/>
    <lineage>
        <taxon>Bacteria</taxon>
        <taxon>Pseudomonadati</taxon>
        <taxon>Bacteroidota</taxon>
        <taxon>Cytophagia</taxon>
        <taxon>Cytophagales</taxon>
        <taxon>Spirosomataceae</taxon>
        <taxon>Larkinella</taxon>
    </lineage>
</organism>
<gene>
    <name evidence="4" type="ORF">LX87_04996</name>
</gene>
<feature type="domain" description="Gfo/Idh/MocA-like oxidoreductase N-terminal" evidence="2">
    <location>
        <begin position="92"/>
        <end position="186"/>
    </location>
</feature>
<evidence type="ECO:0000259" key="3">
    <source>
        <dbReference type="Pfam" id="PF22725"/>
    </source>
</evidence>
<dbReference type="PANTHER" id="PTHR43818:SF11">
    <property type="entry name" value="BCDNA.GH03377"/>
    <property type="match status" value="1"/>
</dbReference>
<dbReference type="SUPFAM" id="SSF55347">
    <property type="entry name" value="Glyceraldehyde-3-phosphate dehydrogenase-like, C-terminal domain"/>
    <property type="match status" value="1"/>
</dbReference>
<dbReference type="InterPro" id="IPR000683">
    <property type="entry name" value="Gfo/Idh/MocA-like_OxRdtase_N"/>
</dbReference>
<dbReference type="InterPro" id="IPR050463">
    <property type="entry name" value="Gfo/Idh/MocA_oxidrdct_glycsds"/>
</dbReference>
<dbReference type="PANTHER" id="PTHR43818">
    <property type="entry name" value="BCDNA.GH03377"/>
    <property type="match status" value="1"/>
</dbReference>
<name>A0A327WUT5_LARAB</name>
<dbReference type="SUPFAM" id="SSF51735">
    <property type="entry name" value="NAD(P)-binding Rossmann-fold domains"/>
    <property type="match status" value="1"/>
</dbReference>
<dbReference type="Proteomes" id="UP000248790">
    <property type="component" value="Unassembled WGS sequence"/>
</dbReference>
<evidence type="ECO:0000256" key="1">
    <source>
        <dbReference type="ARBA" id="ARBA00023002"/>
    </source>
</evidence>
<dbReference type="Gene3D" id="3.40.50.720">
    <property type="entry name" value="NAD(P)-binding Rossmann-like Domain"/>
    <property type="match status" value="1"/>
</dbReference>